<dbReference type="PANTHER" id="PTHR39210:SF1">
    <property type="entry name" value="HEPARIN-SULFATE LYASE"/>
    <property type="match status" value="1"/>
</dbReference>
<dbReference type="Pfam" id="PF20578">
    <property type="entry name" value="aBig_2"/>
    <property type="match status" value="4"/>
</dbReference>
<dbReference type="GO" id="GO:0005576">
    <property type="term" value="C:extracellular region"/>
    <property type="evidence" value="ECO:0007669"/>
    <property type="project" value="UniProtKB-SubCell"/>
</dbReference>
<dbReference type="Pfam" id="PF00395">
    <property type="entry name" value="SLH"/>
    <property type="match status" value="3"/>
</dbReference>
<dbReference type="PROSITE" id="PS51272">
    <property type="entry name" value="SLH"/>
    <property type="match status" value="3"/>
</dbReference>
<dbReference type="Gene3D" id="2.70.98.70">
    <property type="match status" value="1"/>
</dbReference>
<dbReference type="EMBL" id="JADCKB010000003">
    <property type="protein sequence ID" value="MBE5039325.1"/>
    <property type="molecule type" value="Genomic_DNA"/>
</dbReference>
<feature type="region of interest" description="Disordered" evidence="6">
    <location>
        <begin position="42"/>
        <end position="79"/>
    </location>
</feature>
<feature type="region of interest" description="Disordered" evidence="6">
    <location>
        <begin position="1815"/>
        <end position="1874"/>
    </location>
</feature>
<comment type="subcellular location">
    <subcellularLocation>
        <location evidence="1">Periplasm</location>
    </subcellularLocation>
</comment>
<evidence type="ECO:0000256" key="3">
    <source>
        <dbReference type="ARBA" id="ARBA00022737"/>
    </source>
</evidence>
<dbReference type="Gene3D" id="1.50.10.100">
    <property type="entry name" value="Chondroitin AC/alginate lyase"/>
    <property type="match status" value="1"/>
</dbReference>
<feature type="domain" description="SLH" evidence="8">
    <location>
        <begin position="1996"/>
        <end position="2050"/>
    </location>
</feature>
<evidence type="ECO:0000313" key="9">
    <source>
        <dbReference type="EMBL" id="MBE5039325.1"/>
    </source>
</evidence>
<gene>
    <name evidence="9" type="ORF">INF28_02435</name>
</gene>
<feature type="domain" description="SLH" evidence="8">
    <location>
        <begin position="1873"/>
        <end position="1935"/>
    </location>
</feature>
<evidence type="ECO:0000256" key="1">
    <source>
        <dbReference type="ARBA" id="ARBA00004418"/>
    </source>
</evidence>
<evidence type="ECO:0000256" key="5">
    <source>
        <dbReference type="ARBA" id="ARBA00023239"/>
    </source>
</evidence>
<keyword evidence="10" id="KW-1185">Reference proteome</keyword>
<dbReference type="Proteomes" id="UP000806542">
    <property type="component" value="Unassembled WGS sequence"/>
</dbReference>
<dbReference type="Pfam" id="PF16889">
    <property type="entry name" value="Hepar_II_III_N"/>
    <property type="match status" value="1"/>
</dbReference>
<dbReference type="GO" id="GO:0042597">
    <property type="term" value="C:periplasmic space"/>
    <property type="evidence" value="ECO:0007669"/>
    <property type="project" value="UniProtKB-SubCell"/>
</dbReference>
<keyword evidence="3" id="KW-0677">Repeat</keyword>
<evidence type="ECO:0000256" key="4">
    <source>
        <dbReference type="ARBA" id="ARBA00022764"/>
    </source>
</evidence>
<dbReference type="InterPro" id="IPR012480">
    <property type="entry name" value="Hepar_II_III_C"/>
</dbReference>
<feature type="signal peptide" evidence="7">
    <location>
        <begin position="1"/>
        <end position="25"/>
    </location>
</feature>
<dbReference type="InterPro" id="IPR046780">
    <property type="entry name" value="aBig_2"/>
</dbReference>
<feature type="compositionally biased region" description="Low complexity" evidence="6">
    <location>
        <begin position="1847"/>
        <end position="1864"/>
    </location>
</feature>
<keyword evidence="2 7" id="KW-0732">Signal</keyword>
<dbReference type="InterPro" id="IPR008929">
    <property type="entry name" value="Chondroitin_lyas"/>
</dbReference>
<dbReference type="Pfam" id="PF07940">
    <property type="entry name" value="Hepar_II_III_C"/>
    <property type="match status" value="1"/>
</dbReference>
<dbReference type="GO" id="GO:0016829">
    <property type="term" value="F:lyase activity"/>
    <property type="evidence" value="ECO:0007669"/>
    <property type="project" value="UniProtKB-KW"/>
</dbReference>
<evidence type="ECO:0000256" key="6">
    <source>
        <dbReference type="SAM" id="MobiDB-lite"/>
    </source>
</evidence>
<dbReference type="PANTHER" id="PTHR39210">
    <property type="entry name" value="HEPARIN-SULFATE LYASE"/>
    <property type="match status" value="1"/>
</dbReference>
<feature type="compositionally biased region" description="Basic and acidic residues" evidence="6">
    <location>
        <begin position="69"/>
        <end position="79"/>
    </location>
</feature>
<feature type="chain" id="PRO_5039107580" evidence="7">
    <location>
        <begin position="26"/>
        <end position="2050"/>
    </location>
</feature>
<protein>
    <submittedName>
        <fullName evidence="9">S-layer homology domain-containing protein</fullName>
    </submittedName>
</protein>
<evidence type="ECO:0000313" key="10">
    <source>
        <dbReference type="Proteomes" id="UP000806542"/>
    </source>
</evidence>
<dbReference type="NCBIfam" id="NF033679">
    <property type="entry name" value="DNRLRE_dom"/>
    <property type="match status" value="1"/>
</dbReference>
<name>A0A9D5R7X1_9FIRM</name>
<organism evidence="9 10">
    <name type="scientific">Ructibacterium gallinarum</name>
    <dbReference type="NCBI Taxonomy" id="2779355"/>
    <lineage>
        <taxon>Bacteria</taxon>
        <taxon>Bacillati</taxon>
        <taxon>Bacillota</taxon>
        <taxon>Clostridia</taxon>
        <taxon>Eubacteriales</taxon>
        <taxon>Oscillospiraceae</taxon>
        <taxon>Ructibacterium</taxon>
    </lineage>
</organism>
<feature type="domain" description="SLH" evidence="8">
    <location>
        <begin position="1936"/>
        <end position="1993"/>
    </location>
</feature>
<comment type="caution">
    <text evidence="9">The sequence shown here is derived from an EMBL/GenBank/DDBJ whole genome shotgun (WGS) entry which is preliminary data.</text>
</comment>
<proteinExistence type="predicted"/>
<dbReference type="RefSeq" id="WP_226391886.1">
    <property type="nucleotide sequence ID" value="NZ_JADCKB010000003.1"/>
</dbReference>
<evidence type="ECO:0000256" key="2">
    <source>
        <dbReference type="ARBA" id="ARBA00022729"/>
    </source>
</evidence>
<evidence type="ECO:0000259" key="8">
    <source>
        <dbReference type="PROSITE" id="PS51272"/>
    </source>
</evidence>
<keyword evidence="5" id="KW-0456">Lyase</keyword>
<evidence type="ECO:0000256" key="7">
    <source>
        <dbReference type="SAM" id="SignalP"/>
    </source>
</evidence>
<dbReference type="InterPro" id="IPR001119">
    <property type="entry name" value="SLH_dom"/>
</dbReference>
<dbReference type="SUPFAM" id="SSF48230">
    <property type="entry name" value="Chondroitin AC/alginate lyase"/>
    <property type="match status" value="1"/>
</dbReference>
<reference evidence="9" key="1">
    <citation type="submission" date="2020-10" db="EMBL/GenBank/DDBJ databases">
        <title>ChiBAC.</title>
        <authorList>
            <person name="Zenner C."/>
            <person name="Hitch T.C.A."/>
            <person name="Clavel T."/>
        </authorList>
    </citation>
    <scope>NUCLEOTIDE SEQUENCE</scope>
    <source>
        <strain evidence="9">DSM 107454</strain>
    </source>
</reference>
<keyword evidence="4" id="KW-0574">Periplasm</keyword>
<sequence>MKLKQSISALLTIAMTLVALGNVFAGNIDEAGMMSVTEITEPIRGQTEGNQDNGPKMEDKNQAESFEEETQKNVDEKETQNADDLLFEDIFLMSSSEEIVEEDYNALTLENLCKVPPLDNQMVLDDLILPSMGKNGSEITWYSNMPAVLSNSGTVKRGIEDVQVTLTAVISKDDVSKEKTFLIVVPARRNEINGMPVSGNMIKTDDFSDGIIDSGISIQTAADVGTVIEEEGVLKITRNKSSNDNAAYFRYPNDLATGDLVTEFIINKMNQNQKMMVRSWGNGDLFRVDWNQDGHIWAYFSDTAGGSGYAHDMGTFETDKTAKFTIFYHLDEGTVDLWINNRLVCDNCYLNTPGNYLTGVTIYNVSADELPNTITVDDYKHFLAMEEMPDQERVDKDLVLLTYESLFKPFESIEGYISSNINLPNAGQNGSDIIWATSDENLVSLDGTVHRPTEGHGTVTLTMTVISGEVREEKQFKLKILNANAEADALPMIEKMIYENDFSDNTLPNNFTISDSDGGKSSIKDGKLVLEQPAGGYCYTNIYFSPDSQPLKGMICVEYTLEQSGWGQWNQIFVKGGAWSDYLRAFYYGDGNTYLRYLNEDGTQGQYYGNYPEKYHLRILFDTEADRYSAWINDKLVVQDVRANNSTSAGEGIMSMQFATGNATFECMVKMDNLKVYYAIPPSYSVAAADNRWLTDSQIRTAPYVMDNIIDQDLNLVTKGRYGSDISWNSSHPDIISTDGKIHFPENVDTMPEVTLTATISAYGFEYEKLFKFRVLRKFNSAEETLAGELEDLSYELLTAENPDSITSYLRLPAQGLYGHEIVWRSSEPLVITNAGRVIRPRWDMADKEVVLTASVSEGGITKSKDFCFMVKADTEYTDPQYMTDEEFFGQFDGSNWTTEGKLDYSRTELGAIESAVKEGNYFLAKEELLKHMRERTEEMSIQPATAREAGWADMRISDIYSLQGTNYYQGSSKVSSSEYETVAISVKAESVTKGGANTYGIISRYNESSSVKIISKEYPDSSMRPRLEVTVNGQVRVYEAEADAVIRAGEYADTCFGTESEMTVKMSGEFLGNETSRVLLRFNFSDILETDSVTNAVLVVNAKTEEQYDCNKEIIVIYDPNNAWSEQNVCWNSLIGYVYNYNGLPGRNDWESPKGADAEYLFQSSRFFGWDILSTEYQYTRDEKYAYYMISDMMDFIWDKGELMYTTGSNWGGQNIRGGYPRTLDTSIRLQNQIPALLTLMKSRYMTPEICTAIMKNMWDMTDSLTKSKTTTGNWIQHENKGILHGGLSFPEFTKWNEWFDQALERLEALIYENHFDDGSYIEGTGGYSQSAYGDFIELKEILLNNGRDVSEQYNDMLHKAGYYNMLLNGPNGLSLQYGDQQGGNSYGDRRPELANWFQDDELSFISSFYRRGKEPEWTSKLFPDSKLSIMRSDWTKNALFCFTQVRGGGQHSHADDNAMTVMAYQRNLLVDPGIMTYTESDPNRIWGKSTRAHNTVEINNTSQNIGAAGKSSADTGSIYDWVSNDTYDFLSQSSKAYSGFEHRRTITFVKSGFWIVSDLIDPDNETKENSYKQSWHMLPNAGLTGNNIHKTISSNFSAGANIIVASADDDVQVAEEMGLHDYSYGQVVQSKYGYFSKEGIAGKATFDTVLLPYRNPGTASINVSRLDIGASASEATALRFDTVIEGKEETVQYMLDYEPMEKRERNFGDYQTTAKLALVRSSGESIKEVILNQSSGINTSDGKVIVDLGSVYSDFSFEITGDTLNITTAEENIDASKMKLCVTDSIKNVTLNGDGIAFVQKDGNVTLIDQSVDSKPELDPSQGGGIVDRNPTGGSGGSVSGGNGSSISGGNSDQSDQSGQDASDQEGKDTEDEVKFADIEGHWAEQDILTMAKKGIVQGSDGFYRPEDSVTRAEMVTVMIRSANLSAMEYAKCFSDIKAEDWYAGYIQAAFSAGFISPDVVFRPNDPITREEMSKLLYMLSKRMNCSENTEYQELVYMDVADISDWAVDYVKYVSAQGIMQGDENHMFYPQGNATRAEMAAVLNRILQ</sequence>
<dbReference type="InterPro" id="IPR031680">
    <property type="entry name" value="Hepar_II_III_N"/>
</dbReference>
<accession>A0A9D5R7X1</accession>
<feature type="compositionally biased region" description="Gly residues" evidence="6">
    <location>
        <begin position="1835"/>
        <end position="1846"/>
    </location>
</feature>